<proteinExistence type="predicted"/>
<sequence length="82" mass="8928">MNKIMVVAEVGLRVPLAHNPHEYIEQTPVEVDGDDVYYRRAIADGDLLILSNDAPSTAEQSNQQHENGLAGLGESQNAKKGK</sequence>
<evidence type="ECO:0000313" key="3">
    <source>
        <dbReference type="Proteomes" id="UP000614058"/>
    </source>
</evidence>
<protein>
    <submittedName>
        <fullName evidence="2">DUF2635 domain-containing protein</fullName>
    </submittedName>
</protein>
<comment type="caution">
    <text evidence="2">The sequence shown here is derived from an EMBL/GenBank/DDBJ whole genome shotgun (WGS) entry which is preliminary data.</text>
</comment>
<gene>
    <name evidence="2" type="ORF">JDW22_13445</name>
</gene>
<evidence type="ECO:0000256" key="1">
    <source>
        <dbReference type="SAM" id="MobiDB-lite"/>
    </source>
</evidence>
<reference evidence="2 3" key="1">
    <citation type="journal article" date="2021" name="Pathogens">
        <title>Isolation and Characterization of Kingella bonacorsii sp. nov., A Novel Kingella Species Detected in a Stable Periodontitis Subject.</title>
        <authorList>
            <person name="Antezack A."/>
            <person name="Boxberger M."/>
            <person name="Rolland C."/>
            <person name="Monnet-Corti V."/>
            <person name="La Scola B."/>
        </authorList>
    </citation>
    <scope>NUCLEOTIDE SEQUENCE [LARGE SCALE GENOMIC DNA]</scope>
    <source>
        <strain evidence="2 3">Marseille-Q4569</strain>
    </source>
</reference>
<dbReference type="RefSeq" id="WP_200523463.1">
    <property type="nucleotide sequence ID" value="NZ_JAEHNZ010000007.1"/>
</dbReference>
<evidence type="ECO:0000313" key="2">
    <source>
        <dbReference type="EMBL" id="MBK0397547.1"/>
    </source>
</evidence>
<keyword evidence="3" id="KW-1185">Reference proteome</keyword>
<dbReference type="Proteomes" id="UP000614058">
    <property type="component" value="Unassembled WGS sequence"/>
</dbReference>
<name>A0ABS1BW69_9NEIS</name>
<feature type="region of interest" description="Disordered" evidence="1">
    <location>
        <begin position="53"/>
        <end position="82"/>
    </location>
</feature>
<organism evidence="2 3">
    <name type="scientific">Kingella bonacorsii</name>
    <dbReference type="NCBI Taxonomy" id="2796361"/>
    <lineage>
        <taxon>Bacteria</taxon>
        <taxon>Pseudomonadati</taxon>
        <taxon>Pseudomonadota</taxon>
        <taxon>Betaproteobacteria</taxon>
        <taxon>Neisseriales</taxon>
        <taxon>Neisseriaceae</taxon>
        <taxon>Kingella</taxon>
    </lineage>
</organism>
<dbReference type="EMBL" id="JAEHNZ010000007">
    <property type="protein sequence ID" value="MBK0397547.1"/>
    <property type="molecule type" value="Genomic_DNA"/>
</dbReference>
<accession>A0ABS1BW69</accession>
<feature type="compositionally biased region" description="Polar residues" evidence="1">
    <location>
        <begin position="53"/>
        <end position="66"/>
    </location>
</feature>